<feature type="region of interest" description="Disordered" evidence="1">
    <location>
        <begin position="490"/>
        <end position="536"/>
    </location>
</feature>
<dbReference type="HOGENOM" id="CLU_008678_1_0_1"/>
<feature type="compositionally biased region" description="Low complexity" evidence="1">
    <location>
        <begin position="521"/>
        <end position="530"/>
    </location>
</feature>
<evidence type="ECO:0000313" key="4">
    <source>
        <dbReference type="Proteomes" id="UP000027222"/>
    </source>
</evidence>
<dbReference type="SUPFAM" id="SSF48097">
    <property type="entry name" value="Regulator of G-protein signaling, RGS"/>
    <property type="match status" value="1"/>
</dbReference>
<feature type="region of interest" description="Disordered" evidence="1">
    <location>
        <begin position="278"/>
        <end position="338"/>
    </location>
</feature>
<keyword evidence="2" id="KW-0812">Transmembrane</keyword>
<dbReference type="STRING" id="685588.A0A067TKB3"/>
<dbReference type="OrthoDB" id="3232309at2759"/>
<dbReference type="PANTHER" id="PTHR39466:SF1">
    <property type="entry name" value="RGS DOMAIN-CONTAINING PROTEIN"/>
    <property type="match status" value="1"/>
</dbReference>
<feature type="compositionally biased region" description="Polar residues" evidence="1">
    <location>
        <begin position="325"/>
        <end position="335"/>
    </location>
</feature>
<feature type="transmembrane region" description="Helical" evidence="2">
    <location>
        <begin position="240"/>
        <end position="261"/>
    </location>
</feature>
<dbReference type="AlphaFoldDB" id="A0A067TKB3"/>
<dbReference type="InterPro" id="IPR044926">
    <property type="entry name" value="RGS_subdomain_2"/>
</dbReference>
<dbReference type="Proteomes" id="UP000027222">
    <property type="component" value="Unassembled WGS sequence"/>
</dbReference>
<organism evidence="3 4">
    <name type="scientific">Galerina marginata (strain CBS 339.88)</name>
    <dbReference type="NCBI Taxonomy" id="685588"/>
    <lineage>
        <taxon>Eukaryota</taxon>
        <taxon>Fungi</taxon>
        <taxon>Dikarya</taxon>
        <taxon>Basidiomycota</taxon>
        <taxon>Agaricomycotina</taxon>
        <taxon>Agaricomycetes</taxon>
        <taxon>Agaricomycetidae</taxon>
        <taxon>Agaricales</taxon>
        <taxon>Agaricineae</taxon>
        <taxon>Strophariaceae</taxon>
        <taxon>Galerina</taxon>
    </lineage>
</organism>
<evidence type="ECO:0000256" key="1">
    <source>
        <dbReference type="SAM" id="MobiDB-lite"/>
    </source>
</evidence>
<sequence length="597" mass="66860">MSSRQPKKFTPTQPRTYKVSMKAVLSLPARLCQPPPAVGKVRSCTVTPLYNVRLDDVLDRNHLPPLGLKDFEEWLLFVEMSPENLYFILWLRDYKQRYNQWKSQSAFQKRNATSDYNWSTQHSSQLAMFYARAKQTFFTPGSEYELNLTSTLLAPFHKPDASPHPDPSLFREVKLETYRTLDASLKRFVHAQFNNVGNSRIMCGIVAGIIFTLVGFIPPLALNFLHGGSRWARLLALPGLWVGITVLLTSLNGVCMGIYIFGDLRQLRKFELSRPPISKPQPLPPFKGHHPVPRPVSPTDSILPIQQPRKQGAPNSGSSRDRTPSIASEASSHTISSDDHIQISPAYYDADDIDVLATSSIYHTDPEKQDNEDKTSANPQDSFLATAGFIRPFDPMSDDEEDLQRSMDLPQRHQLITPFDFDSLPSRPKFMASSDEKSIHNTPAPTGKQHNLLPIQIPRPPEPAVPTGTLARMQDKCNIAPYRLQTGYLEPDTPSTTSWGPGSPQAPHPSSPYWSEHPNHSSSSATATARSDPEKTMRKRLKNILSVPAFAVPLARVLNPVIVRGQWEIVIRCMILAFLLAWTIVGGLLAIPPLTRK</sequence>
<keyword evidence="4" id="KW-1185">Reference proteome</keyword>
<dbReference type="InterPro" id="IPR036305">
    <property type="entry name" value="RGS_sf"/>
</dbReference>
<dbReference type="PANTHER" id="PTHR39466">
    <property type="entry name" value="RGS DOMAIN-CONTAINING PROTEIN"/>
    <property type="match status" value="1"/>
</dbReference>
<accession>A0A067TKB3</accession>
<proteinExistence type="predicted"/>
<keyword evidence="2" id="KW-1133">Transmembrane helix</keyword>
<feature type="region of interest" description="Disordered" evidence="1">
    <location>
        <begin position="435"/>
        <end position="459"/>
    </location>
</feature>
<dbReference type="EMBL" id="KL142369">
    <property type="protein sequence ID" value="KDR82777.1"/>
    <property type="molecule type" value="Genomic_DNA"/>
</dbReference>
<protein>
    <recommendedName>
        <fullName evidence="5">RGS domain-containing protein</fullName>
    </recommendedName>
</protein>
<reference evidence="4" key="1">
    <citation type="journal article" date="2014" name="Proc. Natl. Acad. Sci. U.S.A.">
        <title>Extensive sampling of basidiomycete genomes demonstrates inadequacy of the white-rot/brown-rot paradigm for wood decay fungi.</title>
        <authorList>
            <person name="Riley R."/>
            <person name="Salamov A.A."/>
            <person name="Brown D.W."/>
            <person name="Nagy L.G."/>
            <person name="Floudas D."/>
            <person name="Held B.W."/>
            <person name="Levasseur A."/>
            <person name="Lombard V."/>
            <person name="Morin E."/>
            <person name="Otillar R."/>
            <person name="Lindquist E.A."/>
            <person name="Sun H."/>
            <person name="LaButti K.M."/>
            <person name="Schmutz J."/>
            <person name="Jabbour D."/>
            <person name="Luo H."/>
            <person name="Baker S.E."/>
            <person name="Pisabarro A.G."/>
            <person name="Walton J.D."/>
            <person name="Blanchette R.A."/>
            <person name="Henrissat B."/>
            <person name="Martin F."/>
            <person name="Cullen D."/>
            <person name="Hibbett D.S."/>
            <person name="Grigoriev I.V."/>
        </authorList>
    </citation>
    <scope>NUCLEOTIDE SEQUENCE [LARGE SCALE GENOMIC DNA]</scope>
    <source>
        <strain evidence="4">CBS 339.88</strain>
    </source>
</reference>
<name>A0A067TKB3_GALM3</name>
<feature type="transmembrane region" description="Helical" evidence="2">
    <location>
        <begin position="201"/>
        <end position="220"/>
    </location>
</feature>
<gene>
    <name evidence="3" type="ORF">GALMADRAFT_220768</name>
</gene>
<feature type="transmembrane region" description="Helical" evidence="2">
    <location>
        <begin position="569"/>
        <end position="591"/>
    </location>
</feature>
<evidence type="ECO:0000313" key="3">
    <source>
        <dbReference type="EMBL" id="KDR82777.1"/>
    </source>
</evidence>
<evidence type="ECO:0008006" key="5">
    <source>
        <dbReference type="Google" id="ProtNLM"/>
    </source>
</evidence>
<keyword evidence="2" id="KW-0472">Membrane</keyword>
<dbReference type="Gene3D" id="1.10.167.10">
    <property type="entry name" value="Regulator of G-protein Signalling 4, domain 2"/>
    <property type="match status" value="1"/>
</dbReference>
<evidence type="ECO:0000256" key="2">
    <source>
        <dbReference type="SAM" id="Phobius"/>
    </source>
</evidence>